<feature type="transmembrane region" description="Helical" evidence="2">
    <location>
        <begin position="319"/>
        <end position="342"/>
    </location>
</feature>
<accession>A0A0C4E8X9</accession>
<feature type="compositionally biased region" description="Low complexity" evidence="1">
    <location>
        <begin position="147"/>
        <end position="202"/>
    </location>
</feature>
<evidence type="ECO:0000256" key="1">
    <source>
        <dbReference type="SAM" id="MobiDB-lite"/>
    </source>
</evidence>
<feature type="region of interest" description="Disordered" evidence="1">
    <location>
        <begin position="483"/>
        <end position="560"/>
    </location>
</feature>
<sequence>MTNHGDGGSPFIQTPAPDIQHQHFHHNVHHRRGAADAHLRMHLHHHRQHAQPVPKTPDPELDPPQNQDQDLRQRQIGGVGELDDLVTRVVRTVSVIKYLDGNGSTVDVSTVFSPPVTVVIDETTGKTSTLSPAGTLSSDLPLPPAATASSVLSPGSSPVSLSLPTSSSTSTSTSTSSDTSSGTSSGTSSSTTPAPTTFLSSLAPSSLRNSTTFPSLSGSFNSSSSSTALPFSNSTVRSFFANSSSSTQTSISFTTSESSSTSSTSFSSSSTSSSETTISSSTTTSETNGLLGPGGGPAAPTAPVAAPAPASDSPTSTPAIVGGVVGSICSVALLIFAVVFLLRWRKQQLQEAHKRLGEGDPAPPGSAGGFSTRMSQRGTPFAVPSALAALSGAGAATKQITSPQSTGGDGETSERGFYRVSGRKLPSVLQHGGDGYTNPHASVMSDESEIMYRDSQAFFSGVGGTRLAVGSPMRPESGIAVMNPGPARTPVPGQSPHLEASPTMSPPPAMASNPATPRDSLVPQPLRPTPPPPRLDAIGRSRPSMDGSRVSSSRFSEHLS</sequence>
<dbReference type="VEuPathDB" id="FungiDB:MAPG_09051"/>
<evidence type="ECO:0000256" key="2">
    <source>
        <dbReference type="SAM" id="Phobius"/>
    </source>
</evidence>
<protein>
    <submittedName>
        <fullName evidence="3 4">Uncharacterized protein</fullName>
    </submittedName>
</protein>
<dbReference type="EMBL" id="GL876974">
    <property type="protein sequence ID" value="KLU90086.1"/>
    <property type="molecule type" value="Genomic_DNA"/>
</dbReference>
<feature type="compositionally biased region" description="Pro residues" evidence="1">
    <location>
        <begin position="525"/>
        <end position="534"/>
    </location>
</feature>
<dbReference type="EMBL" id="ADBL01002216">
    <property type="status" value="NOT_ANNOTATED_CDS"/>
    <property type="molecule type" value="Genomic_DNA"/>
</dbReference>
<reference evidence="4" key="4">
    <citation type="journal article" date="2015" name="G3 (Bethesda)">
        <title>Genome sequences of three phytopathogenic species of the Magnaporthaceae family of fungi.</title>
        <authorList>
            <person name="Okagaki L.H."/>
            <person name="Nunes C.C."/>
            <person name="Sailsbery J."/>
            <person name="Clay B."/>
            <person name="Brown D."/>
            <person name="John T."/>
            <person name="Oh Y."/>
            <person name="Young N."/>
            <person name="Fitzgerald M."/>
            <person name="Haas B.J."/>
            <person name="Zeng Q."/>
            <person name="Young S."/>
            <person name="Adiconis X."/>
            <person name="Fan L."/>
            <person name="Levin J.Z."/>
            <person name="Mitchell T.K."/>
            <person name="Okubara P.A."/>
            <person name="Farman M.L."/>
            <person name="Kohn L.M."/>
            <person name="Birren B."/>
            <person name="Ma L.-J."/>
            <person name="Dean R.A."/>
        </authorList>
    </citation>
    <scope>NUCLEOTIDE SEQUENCE</scope>
    <source>
        <strain evidence="4">ATCC 64411 / 73-15</strain>
    </source>
</reference>
<feature type="region of interest" description="Disordered" evidence="1">
    <location>
        <begin position="42"/>
        <end position="69"/>
    </location>
</feature>
<dbReference type="eggNOG" id="ENOG502SG5B">
    <property type="taxonomic scope" value="Eukaryota"/>
</dbReference>
<dbReference type="Proteomes" id="UP000011715">
    <property type="component" value="Unassembled WGS sequence"/>
</dbReference>
<keyword evidence="5" id="KW-1185">Reference proteome</keyword>
<keyword evidence="2" id="KW-0472">Membrane</keyword>
<gene>
    <name evidence="3" type="ORF">MAPG_09051</name>
</gene>
<organism evidence="4 5">
    <name type="scientific">Magnaporthiopsis poae (strain ATCC 64411 / 73-15)</name>
    <name type="common">Kentucky bluegrass fungus</name>
    <name type="synonym">Magnaporthe poae</name>
    <dbReference type="NCBI Taxonomy" id="644358"/>
    <lineage>
        <taxon>Eukaryota</taxon>
        <taxon>Fungi</taxon>
        <taxon>Dikarya</taxon>
        <taxon>Ascomycota</taxon>
        <taxon>Pezizomycotina</taxon>
        <taxon>Sordariomycetes</taxon>
        <taxon>Sordariomycetidae</taxon>
        <taxon>Magnaporthales</taxon>
        <taxon>Magnaporthaceae</taxon>
        <taxon>Magnaporthiopsis</taxon>
    </lineage>
</organism>
<dbReference type="AlphaFoldDB" id="A0A0C4E8X9"/>
<reference evidence="4" key="5">
    <citation type="submission" date="2015-06" db="UniProtKB">
        <authorList>
            <consortium name="EnsemblFungi"/>
        </authorList>
    </citation>
    <scope>IDENTIFICATION</scope>
    <source>
        <strain evidence="4">ATCC 64411</strain>
    </source>
</reference>
<dbReference type="EnsemblFungi" id="MAPG_09051T0">
    <property type="protein sequence ID" value="MAPG_09051T0"/>
    <property type="gene ID" value="MAPG_09051"/>
</dbReference>
<feature type="region of interest" description="Disordered" evidence="1">
    <location>
        <begin position="251"/>
        <end position="316"/>
    </location>
</feature>
<feature type="compositionally biased region" description="Low complexity" evidence="1">
    <location>
        <begin position="298"/>
        <end position="316"/>
    </location>
</feature>
<name>A0A0C4E8X9_MAGP6</name>
<dbReference type="STRING" id="644358.A0A0C4E8X9"/>
<evidence type="ECO:0000313" key="5">
    <source>
        <dbReference type="Proteomes" id="UP000011715"/>
    </source>
</evidence>
<dbReference type="CDD" id="cd12087">
    <property type="entry name" value="TM_EGFR-like"/>
    <property type="match status" value="1"/>
</dbReference>
<keyword evidence="2" id="KW-1133">Transmembrane helix</keyword>
<reference evidence="3" key="1">
    <citation type="submission" date="2010-05" db="EMBL/GenBank/DDBJ databases">
        <title>The Genome Sequence of Magnaporthe poae strain ATCC 64411.</title>
        <authorList>
            <consortium name="The Broad Institute Genome Sequencing Platform"/>
            <consortium name="Broad Institute Genome Sequencing Center for Infectious Disease"/>
            <person name="Ma L.-J."/>
            <person name="Dead R."/>
            <person name="Young S."/>
            <person name="Zeng Q."/>
            <person name="Koehrsen M."/>
            <person name="Alvarado L."/>
            <person name="Berlin A."/>
            <person name="Chapman S.B."/>
            <person name="Chen Z."/>
            <person name="Freedman E."/>
            <person name="Gellesch M."/>
            <person name="Goldberg J."/>
            <person name="Griggs A."/>
            <person name="Gujja S."/>
            <person name="Heilman E.R."/>
            <person name="Heiman D."/>
            <person name="Hepburn T."/>
            <person name="Howarth C."/>
            <person name="Jen D."/>
            <person name="Larson L."/>
            <person name="Mehta T."/>
            <person name="Neiman D."/>
            <person name="Pearson M."/>
            <person name="Roberts A."/>
            <person name="Saif S."/>
            <person name="Shea T."/>
            <person name="Shenoy N."/>
            <person name="Sisk P."/>
            <person name="Stolte C."/>
            <person name="Sykes S."/>
            <person name="Walk T."/>
            <person name="White J."/>
            <person name="Yandava C."/>
            <person name="Haas B."/>
            <person name="Nusbaum C."/>
            <person name="Birren B."/>
        </authorList>
    </citation>
    <scope>NUCLEOTIDE SEQUENCE</scope>
    <source>
        <strain evidence="3">ATCC 64411</strain>
    </source>
</reference>
<feature type="compositionally biased region" description="Low complexity" evidence="1">
    <location>
        <begin position="214"/>
        <end position="224"/>
    </location>
</feature>
<reference evidence="3" key="3">
    <citation type="submission" date="2011-03" db="EMBL/GenBank/DDBJ databases">
        <title>Annotation of Magnaporthe poae ATCC 64411.</title>
        <authorList>
            <person name="Ma L.-J."/>
            <person name="Dead R."/>
            <person name="Young S.K."/>
            <person name="Zeng Q."/>
            <person name="Gargeya S."/>
            <person name="Fitzgerald M."/>
            <person name="Haas B."/>
            <person name="Abouelleil A."/>
            <person name="Alvarado L."/>
            <person name="Arachchi H.M."/>
            <person name="Berlin A."/>
            <person name="Brown A."/>
            <person name="Chapman S.B."/>
            <person name="Chen Z."/>
            <person name="Dunbar C."/>
            <person name="Freedman E."/>
            <person name="Gearin G."/>
            <person name="Gellesch M."/>
            <person name="Goldberg J."/>
            <person name="Griggs A."/>
            <person name="Gujja S."/>
            <person name="Heiman D."/>
            <person name="Howarth C."/>
            <person name="Larson L."/>
            <person name="Lui A."/>
            <person name="MacDonald P.J.P."/>
            <person name="Mehta T."/>
            <person name="Montmayeur A."/>
            <person name="Murphy C."/>
            <person name="Neiman D."/>
            <person name="Pearson M."/>
            <person name="Priest M."/>
            <person name="Roberts A."/>
            <person name="Saif S."/>
            <person name="Shea T."/>
            <person name="Shenoy N."/>
            <person name="Sisk P."/>
            <person name="Stolte C."/>
            <person name="Sykes S."/>
            <person name="Yandava C."/>
            <person name="Wortman J."/>
            <person name="Nusbaum C."/>
            <person name="Birren B."/>
        </authorList>
    </citation>
    <scope>NUCLEOTIDE SEQUENCE</scope>
    <source>
        <strain evidence="3">ATCC 64411</strain>
    </source>
</reference>
<reference evidence="5" key="2">
    <citation type="submission" date="2010-05" db="EMBL/GenBank/DDBJ databases">
        <title>The genome sequence of Magnaporthe poae strain ATCC 64411.</title>
        <authorList>
            <person name="Ma L.-J."/>
            <person name="Dead R."/>
            <person name="Young S."/>
            <person name="Zeng Q."/>
            <person name="Koehrsen M."/>
            <person name="Alvarado L."/>
            <person name="Berlin A."/>
            <person name="Chapman S.B."/>
            <person name="Chen Z."/>
            <person name="Freedman E."/>
            <person name="Gellesch M."/>
            <person name="Goldberg J."/>
            <person name="Griggs A."/>
            <person name="Gujja S."/>
            <person name="Heilman E.R."/>
            <person name="Heiman D."/>
            <person name="Hepburn T."/>
            <person name="Howarth C."/>
            <person name="Jen D."/>
            <person name="Larson L."/>
            <person name="Mehta T."/>
            <person name="Neiman D."/>
            <person name="Pearson M."/>
            <person name="Roberts A."/>
            <person name="Saif S."/>
            <person name="Shea T."/>
            <person name="Shenoy N."/>
            <person name="Sisk P."/>
            <person name="Stolte C."/>
            <person name="Sykes S."/>
            <person name="Walk T."/>
            <person name="White J."/>
            <person name="Yandava C."/>
            <person name="Haas B."/>
            <person name="Nusbaum C."/>
            <person name="Birren B."/>
        </authorList>
    </citation>
    <scope>NUCLEOTIDE SEQUENCE [LARGE SCALE GENOMIC DNA]</scope>
    <source>
        <strain evidence="5">ATCC 64411 / 73-15</strain>
    </source>
</reference>
<feature type="compositionally biased region" description="Polar residues" evidence="1">
    <location>
        <begin position="203"/>
        <end position="213"/>
    </location>
</feature>
<dbReference type="OrthoDB" id="5421784at2759"/>
<keyword evidence="2" id="KW-0812">Transmembrane</keyword>
<feature type="compositionally biased region" description="Low complexity" evidence="1">
    <location>
        <begin position="251"/>
        <end position="287"/>
    </location>
</feature>
<dbReference type="OMA" id="TPYGMPL"/>
<proteinExistence type="predicted"/>
<feature type="region of interest" description="Disordered" evidence="1">
    <location>
        <begin position="353"/>
        <end position="376"/>
    </location>
</feature>
<evidence type="ECO:0000313" key="3">
    <source>
        <dbReference type="EMBL" id="KLU90086.1"/>
    </source>
</evidence>
<feature type="region of interest" description="Disordered" evidence="1">
    <location>
        <begin position="147"/>
        <end position="224"/>
    </location>
</feature>
<evidence type="ECO:0000313" key="4">
    <source>
        <dbReference type="EnsemblFungi" id="MAPG_09051T0"/>
    </source>
</evidence>